<sequence>MPAAVSWTTLPGMTNIPPPAEELRILDLELRRIDARRTQLLQRRAWLLGALQAAAAPAPAPPRPVRAPEAAPPNVQNALLTLGGILLTIAAIAFTLVSWGHLGIGGRSAVLAAVTLTALGVPALLLRRKLRSTAETVAALGLALTVLDAYALHVVALPQADTLGYTAAASAVLAALWAGYGLAFRELRLPLPLAVATAQLPLFLWARAADAGDHATAAALLATAAFDVAVALRVGDPGVRVIATVGACAAGLWGAMAAGYLSWSATDLPDAARAGALLLLAASIALVAAWLITQPPQATGAAFAGGLLVTAAAGGVLREALPAAWTVPGYLACAVALLAVVRTALPRPVQRGIAGSALLVQALAALWTLPAFVTALLGPASWAAKAWSGAPSDTGDALAVPELPAQHPVMASLVLATVAGVLFAAARLLPAAAEQPGEPPSGQAPATPAAPPAEPAAEPGSGPGSGPAGHPATKASAQPPLPDVTISGALALTWAALLILPSALQLPYAFGVSAYVALSAALLAVASRVRSKAVAFTSLVLAVTSSVSVALLALATTAATLGTLGALTALFLAATVLAARRREATPGVAPVAACATVAYAAALVCATGTAWNLRPEHVGLLMLVVPALGALAAARLGRHPLTPPVEITGAVAGAIAVALTMGHATTFALALALGGVIAAGTALRTDRRPVGYAAGALFLLATWVRLAAWGVETPEAYTLPVTVPALVIGALRRRHTPETSSWTAYGPGLAATLLPSLVAAWSDAHWQRPLLLGTAALLITLAGARHRLQAPLALGGTVLALDALHELAPYIVQVVDVLPRWLPPALAGLLLLAIGATYEQRLRDARRVRDVLGRMR</sequence>
<dbReference type="EMBL" id="BAAAUG010000156">
    <property type="protein sequence ID" value="GAA3138580.1"/>
    <property type="molecule type" value="Genomic_DNA"/>
</dbReference>
<accession>A0ABP6N7J9</accession>
<keyword evidence="4" id="KW-1185">Reference proteome</keyword>
<organism evidence="3 4">
    <name type="scientific">Streptomyces rectiviolaceus</name>
    <dbReference type="NCBI Taxonomy" id="332591"/>
    <lineage>
        <taxon>Bacteria</taxon>
        <taxon>Bacillati</taxon>
        <taxon>Actinomycetota</taxon>
        <taxon>Actinomycetes</taxon>
        <taxon>Kitasatosporales</taxon>
        <taxon>Streptomycetaceae</taxon>
        <taxon>Streptomyces</taxon>
    </lineage>
</organism>
<reference evidence="4" key="1">
    <citation type="journal article" date="2019" name="Int. J. Syst. Evol. Microbiol.">
        <title>The Global Catalogue of Microorganisms (GCM) 10K type strain sequencing project: providing services to taxonomists for standard genome sequencing and annotation.</title>
        <authorList>
            <consortium name="The Broad Institute Genomics Platform"/>
            <consortium name="The Broad Institute Genome Sequencing Center for Infectious Disease"/>
            <person name="Wu L."/>
            <person name="Ma J."/>
        </authorList>
    </citation>
    <scope>NUCLEOTIDE SEQUENCE [LARGE SCALE GENOMIC DNA]</scope>
    <source>
        <strain evidence="4">JCM 9092</strain>
    </source>
</reference>
<evidence type="ECO:0000313" key="4">
    <source>
        <dbReference type="Proteomes" id="UP001501637"/>
    </source>
</evidence>
<feature type="transmembrane region" description="Helical" evidence="2">
    <location>
        <begin position="138"/>
        <end position="157"/>
    </location>
</feature>
<dbReference type="NCBIfam" id="NF047321">
    <property type="entry name" value="SCO7613_CTERM"/>
    <property type="match status" value="1"/>
</dbReference>
<feature type="transmembrane region" description="Helical" evidence="2">
    <location>
        <begin position="665"/>
        <end position="683"/>
    </location>
</feature>
<dbReference type="Proteomes" id="UP001501637">
    <property type="component" value="Unassembled WGS sequence"/>
</dbReference>
<evidence type="ECO:0000313" key="3">
    <source>
        <dbReference type="EMBL" id="GAA3138580.1"/>
    </source>
</evidence>
<keyword evidence="2" id="KW-1133">Transmembrane helix</keyword>
<dbReference type="InterPro" id="IPR058062">
    <property type="entry name" value="SCO7613_C"/>
</dbReference>
<feature type="transmembrane region" description="Helical" evidence="2">
    <location>
        <begin position="241"/>
        <end position="263"/>
    </location>
</feature>
<feature type="transmembrane region" description="Helical" evidence="2">
    <location>
        <begin position="561"/>
        <end position="579"/>
    </location>
</feature>
<evidence type="ECO:0000256" key="2">
    <source>
        <dbReference type="SAM" id="Phobius"/>
    </source>
</evidence>
<comment type="caution">
    <text evidence="3">The sequence shown here is derived from an EMBL/GenBank/DDBJ whole genome shotgun (WGS) entry which is preliminary data.</text>
</comment>
<feature type="transmembrane region" description="Helical" evidence="2">
    <location>
        <begin position="533"/>
        <end position="555"/>
    </location>
</feature>
<feature type="transmembrane region" description="Helical" evidence="2">
    <location>
        <begin position="300"/>
        <end position="317"/>
    </location>
</feature>
<feature type="transmembrane region" description="Helical" evidence="2">
    <location>
        <begin position="690"/>
        <end position="710"/>
    </location>
</feature>
<proteinExistence type="predicted"/>
<feature type="transmembrane region" description="Helical" evidence="2">
    <location>
        <begin position="323"/>
        <end position="345"/>
    </location>
</feature>
<evidence type="ECO:0000256" key="1">
    <source>
        <dbReference type="SAM" id="MobiDB-lite"/>
    </source>
</evidence>
<feature type="transmembrane region" description="Helical" evidence="2">
    <location>
        <begin position="821"/>
        <end position="838"/>
    </location>
</feature>
<feature type="transmembrane region" description="Helical" evidence="2">
    <location>
        <begin position="189"/>
        <end position="208"/>
    </location>
</feature>
<feature type="transmembrane region" description="Helical" evidence="2">
    <location>
        <begin position="357"/>
        <end position="378"/>
    </location>
</feature>
<feature type="transmembrane region" description="Helical" evidence="2">
    <location>
        <begin position="409"/>
        <end position="429"/>
    </location>
</feature>
<name>A0ABP6N7J9_9ACTN</name>
<feature type="transmembrane region" description="Helical" evidence="2">
    <location>
        <begin position="214"/>
        <end position="234"/>
    </location>
</feature>
<feature type="transmembrane region" description="Helical" evidence="2">
    <location>
        <begin position="275"/>
        <end position="293"/>
    </location>
</feature>
<evidence type="ECO:0008006" key="5">
    <source>
        <dbReference type="Google" id="ProtNLM"/>
    </source>
</evidence>
<feature type="transmembrane region" description="Helical" evidence="2">
    <location>
        <begin position="591"/>
        <end position="611"/>
    </location>
</feature>
<feature type="region of interest" description="Disordered" evidence="1">
    <location>
        <begin position="434"/>
        <end position="478"/>
    </location>
</feature>
<keyword evidence="2" id="KW-0812">Transmembrane</keyword>
<feature type="transmembrane region" description="Helical" evidence="2">
    <location>
        <begin position="506"/>
        <end position="526"/>
    </location>
</feature>
<feature type="transmembrane region" description="Helical" evidence="2">
    <location>
        <begin position="617"/>
        <end position="634"/>
    </location>
</feature>
<keyword evidence="2" id="KW-0472">Membrane</keyword>
<feature type="transmembrane region" description="Helical" evidence="2">
    <location>
        <begin position="79"/>
        <end position="102"/>
    </location>
</feature>
<protein>
    <recommendedName>
        <fullName evidence="5">Integral membrane protein</fullName>
    </recommendedName>
</protein>
<feature type="transmembrane region" description="Helical" evidence="2">
    <location>
        <begin position="163"/>
        <end position="182"/>
    </location>
</feature>
<feature type="transmembrane region" description="Helical" evidence="2">
    <location>
        <begin position="108"/>
        <end position="126"/>
    </location>
</feature>
<gene>
    <name evidence="3" type="ORF">GCM10010449_68450</name>
</gene>